<dbReference type="CDD" id="cd01335">
    <property type="entry name" value="Radical_SAM"/>
    <property type="match status" value="1"/>
</dbReference>
<sequence>MKITNIFRNKSQNSEIARLSRKINKRTYFDKKVRIGTFPNYLLIEPTNFCNLTCPMCPRNLMTRKVGYMEFSLFQKIIDEIGGKVDFIYLHFFGESLFHPKIEDFINYAGKKGTTLSLSTNATILNEKNREKIFNSNLDHLIISLDSLQKETYEKIRTGGDFQKTQENLKAFLDEYQDHKPDLNITIQAICLDENKPELESFVRCFQNIDGVHVTLKNYHSFANQMAPGPKGTPMNSHLCIEPWRGMVITWDGRVVPCCNDYDCKCVLGNANDSTIQDIWNSPEYQHFRSLHTSNQKDTIPLCKHCDPPYESLNIRDIFSRFNPSFFEMNCYFNRGIYSGEISDEKKFFWTEKKFEILVQDRSRDVTFFLRNNSPFSDGINADIYLFDKMVKAVKIIKRTKVFLETPPDKKGRLLKYRFVLDKTWCPKDFNENSEDTRELGIIIEDIVN</sequence>
<keyword evidence="9" id="KW-1185">Reference proteome</keyword>
<dbReference type="SMART" id="SM00729">
    <property type="entry name" value="Elp3"/>
    <property type="match status" value="1"/>
</dbReference>
<dbReference type="InterPro" id="IPR058240">
    <property type="entry name" value="rSAM_sf"/>
</dbReference>
<evidence type="ECO:0000313" key="8">
    <source>
        <dbReference type="EMBL" id="PWR76196.1"/>
    </source>
</evidence>
<dbReference type="CDD" id="cd21109">
    <property type="entry name" value="SPASM"/>
    <property type="match status" value="1"/>
</dbReference>
<accession>A0A2V2NF55</accession>
<feature type="domain" description="Radical SAM core" evidence="7">
    <location>
        <begin position="36"/>
        <end position="259"/>
    </location>
</feature>
<dbReference type="SFLD" id="SFLDG01067">
    <property type="entry name" value="SPASM/twitch_domain_containing"/>
    <property type="match status" value="1"/>
</dbReference>
<evidence type="ECO:0000259" key="7">
    <source>
        <dbReference type="PROSITE" id="PS51918"/>
    </source>
</evidence>
<dbReference type="InterPro" id="IPR034391">
    <property type="entry name" value="AdoMet-like_SPASM_containing"/>
</dbReference>
<dbReference type="GeneID" id="97609294"/>
<dbReference type="SFLD" id="SFLDS00029">
    <property type="entry name" value="Radical_SAM"/>
    <property type="match status" value="1"/>
</dbReference>
<keyword evidence="2" id="KW-0004">4Fe-4S</keyword>
<dbReference type="Pfam" id="PF13186">
    <property type="entry name" value="SPASM"/>
    <property type="match status" value="1"/>
</dbReference>
<dbReference type="Proteomes" id="UP000245934">
    <property type="component" value="Unassembled WGS sequence"/>
</dbReference>
<protein>
    <recommendedName>
        <fullName evidence="7">Radical SAM core domain-containing protein</fullName>
    </recommendedName>
</protein>
<dbReference type="InterPro" id="IPR023885">
    <property type="entry name" value="4Fe4S-binding_SPASM_dom"/>
</dbReference>
<evidence type="ECO:0000256" key="5">
    <source>
        <dbReference type="ARBA" id="ARBA00023004"/>
    </source>
</evidence>
<name>A0A2V2NF55_9EURY</name>
<dbReference type="InterPro" id="IPR006638">
    <property type="entry name" value="Elp3/MiaA/NifB-like_rSAM"/>
</dbReference>
<evidence type="ECO:0000256" key="3">
    <source>
        <dbReference type="ARBA" id="ARBA00022691"/>
    </source>
</evidence>
<dbReference type="AlphaFoldDB" id="A0A2V2NF55"/>
<dbReference type="RefSeq" id="WP_109939331.1">
    <property type="nucleotide sequence ID" value="NZ_CP176366.1"/>
</dbReference>
<comment type="caution">
    <text evidence="8">The sequence shown here is derived from an EMBL/GenBank/DDBJ whole genome shotgun (WGS) entry which is preliminary data.</text>
</comment>
<comment type="cofactor">
    <cofactor evidence="1">
        <name>[4Fe-4S] cluster</name>
        <dbReference type="ChEBI" id="CHEBI:49883"/>
    </cofactor>
</comment>
<evidence type="ECO:0000256" key="2">
    <source>
        <dbReference type="ARBA" id="ARBA00022485"/>
    </source>
</evidence>
<dbReference type="GO" id="GO:0046872">
    <property type="term" value="F:metal ion binding"/>
    <property type="evidence" value="ECO:0007669"/>
    <property type="project" value="UniProtKB-KW"/>
</dbReference>
<evidence type="ECO:0000256" key="1">
    <source>
        <dbReference type="ARBA" id="ARBA00001966"/>
    </source>
</evidence>
<keyword evidence="6" id="KW-0411">Iron-sulfur</keyword>
<dbReference type="OrthoDB" id="5620at2157"/>
<dbReference type="EMBL" id="QGMZ01000004">
    <property type="protein sequence ID" value="PWR76196.1"/>
    <property type="molecule type" value="Genomic_DNA"/>
</dbReference>
<reference evidence="8 9" key="1">
    <citation type="submission" date="2018-05" db="EMBL/GenBank/DDBJ databases">
        <title>Draft genome of Methanospirillum stamsii Pt1.</title>
        <authorList>
            <person name="Dueholm M.S."/>
            <person name="Nielsen P.H."/>
            <person name="Bakmann L.F."/>
            <person name="Otzen D.E."/>
        </authorList>
    </citation>
    <scope>NUCLEOTIDE SEQUENCE [LARGE SCALE GENOMIC DNA]</scope>
    <source>
        <strain evidence="8 9">Pt1</strain>
    </source>
</reference>
<evidence type="ECO:0000256" key="4">
    <source>
        <dbReference type="ARBA" id="ARBA00022723"/>
    </source>
</evidence>
<keyword evidence="3" id="KW-0949">S-adenosyl-L-methionine</keyword>
<gene>
    <name evidence="8" type="ORF">DLD82_01525</name>
</gene>
<evidence type="ECO:0000256" key="6">
    <source>
        <dbReference type="ARBA" id="ARBA00023014"/>
    </source>
</evidence>
<dbReference type="PROSITE" id="PS51918">
    <property type="entry name" value="RADICAL_SAM"/>
    <property type="match status" value="1"/>
</dbReference>
<dbReference type="PANTHER" id="PTHR11228">
    <property type="entry name" value="RADICAL SAM DOMAIN PROTEIN"/>
    <property type="match status" value="1"/>
</dbReference>
<dbReference type="InterPro" id="IPR050377">
    <property type="entry name" value="Radical_SAM_PqqE_MftC-like"/>
</dbReference>
<dbReference type="SUPFAM" id="SSF102114">
    <property type="entry name" value="Radical SAM enzymes"/>
    <property type="match status" value="1"/>
</dbReference>
<dbReference type="InterPro" id="IPR007197">
    <property type="entry name" value="rSAM"/>
</dbReference>
<keyword evidence="5" id="KW-0408">Iron</keyword>
<dbReference type="GO" id="GO:0051536">
    <property type="term" value="F:iron-sulfur cluster binding"/>
    <property type="evidence" value="ECO:0007669"/>
    <property type="project" value="UniProtKB-KW"/>
</dbReference>
<dbReference type="GO" id="GO:0003824">
    <property type="term" value="F:catalytic activity"/>
    <property type="evidence" value="ECO:0007669"/>
    <property type="project" value="InterPro"/>
</dbReference>
<dbReference type="SFLD" id="SFLDG01387">
    <property type="entry name" value="BtrN-like_SPASM_domain_contain"/>
    <property type="match status" value="1"/>
</dbReference>
<evidence type="ECO:0000313" key="9">
    <source>
        <dbReference type="Proteomes" id="UP000245934"/>
    </source>
</evidence>
<dbReference type="Gene3D" id="3.20.20.70">
    <property type="entry name" value="Aldolase class I"/>
    <property type="match status" value="1"/>
</dbReference>
<proteinExistence type="predicted"/>
<dbReference type="InterPro" id="IPR013785">
    <property type="entry name" value="Aldolase_TIM"/>
</dbReference>
<keyword evidence="4" id="KW-0479">Metal-binding</keyword>
<dbReference type="Pfam" id="PF04055">
    <property type="entry name" value="Radical_SAM"/>
    <property type="match status" value="1"/>
</dbReference>
<organism evidence="8 9">
    <name type="scientific">Methanospirillum stamsii</name>
    <dbReference type="NCBI Taxonomy" id="1277351"/>
    <lineage>
        <taxon>Archaea</taxon>
        <taxon>Methanobacteriati</taxon>
        <taxon>Methanobacteriota</taxon>
        <taxon>Stenosarchaea group</taxon>
        <taxon>Methanomicrobia</taxon>
        <taxon>Methanomicrobiales</taxon>
        <taxon>Methanospirillaceae</taxon>
        <taxon>Methanospirillum</taxon>
    </lineage>
</organism>
<dbReference type="PANTHER" id="PTHR11228:SF34">
    <property type="entry name" value="TUNGSTEN-CONTAINING ALDEHYDE FERREDOXIN OXIDOREDUCTASE COFACTOR MODIFYING PROTEIN"/>
    <property type="match status" value="1"/>
</dbReference>